<organism evidence="2">
    <name type="scientific">Bradyrhizobium barranii subsp. barranii</name>
    <dbReference type="NCBI Taxonomy" id="2823807"/>
    <lineage>
        <taxon>Bacteria</taxon>
        <taxon>Pseudomonadati</taxon>
        <taxon>Pseudomonadota</taxon>
        <taxon>Alphaproteobacteria</taxon>
        <taxon>Hyphomicrobiales</taxon>
        <taxon>Nitrobacteraceae</taxon>
        <taxon>Bradyrhizobium</taxon>
        <taxon>Bradyrhizobium barranii</taxon>
    </lineage>
</organism>
<dbReference type="RefSeq" id="WP_028180911.1">
    <property type="nucleotide sequence ID" value="NZ_CP086136.1"/>
</dbReference>
<protein>
    <submittedName>
        <fullName evidence="2">PilN domain-containing protein</fullName>
    </submittedName>
</protein>
<dbReference type="InterPro" id="IPR052534">
    <property type="entry name" value="Extracell_DNA_Util/SecSys_Comp"/>
</dbReference>
<gene>
    <name evidence="3" type="ORF">J4G43_043085</name>
    <name evidence="2" type="ORF">J4G43_44890</name>
</gene>
<evidence type="ECO:0000256" key="1">
    <source>
        <dbReference type="SAM" id="Phobius"/>
    </source>
</evidence>
<dbReference type="EMBL" id="JAGEMI010000001">
    <property type="protein sequence ID" value="MBO1867747.1"/>
    <property type="molecule type" value="Genomic_DNA"/>
</dbReference>
<evidence type="ECO:0000313" key="2">
    <source>
        <dbReference type="EMBL" id="MBO1867747.1"/>
    </source>
</evidence>
<keyword evidence="1" id="KW-1133">Transmembrane helix</keyword>
<reference evidence="2" key="1">
    <citation type="submission" date="2021-03" db="EMBL/GenBank/DDBJ databases">
        <title>Whole Genome Sequence of Bradyrhizobium sp. Strain 144S4.</title>
        <authorList>
            <person name="Bromfield E.S.P."/>
            <person name="Cloutier S."/>
        </authorList>
    </citation>
    <scope>NUCLEOTIDE SEQUENCE [LARGE SCALE GENOMIC DNA]</scope>
    <source>
        <strain evidence="2">144S4</strain>
    </source>
</reference>
<evidence type="ECO:0000313" key="4">
    <source>
        <dbReference type="Proteomes" id="UP000664702"/>
    </source>
</evidence>
<dbReference type="PANTHER" id="PTHR40278:SF1">
    <property type="entry name" value="DNA UTILIZATION PROTEIN HOFN"/>
    <property type="match status" value="1"/>
</dbReference>
<feature type="transmembrane region" description="Helical" evidence="1">
    <location>
        <begin position="206"/>
        <end position="227"/>
    </location>
</feature>
<sequence>MKMASDIEMALTAWCAAVASALEAIANRVHRRRRVSACHDGGDGLTLQLLQRSTRKLQPEYAQVRLAGDHTLPSNWIGVLRGCVMDIYLAPNQVLVRQLDFPKQAEPFLNGMIRSQIDRLTPWSAEKALFGFSEPQSAPKERIGLILAAVSRARVEPLVQFADHVGAAKVAIHTHSELSLHPITLFSAGLRSAISGRRDLAKLLKFFLLGAGTATALVLIATMVLSTKADGALQELRSTIARQQAAVEGDPNSAASTADALLARRKQTTPATVLVLDRLSSILPDGTYVTKLRVEGDRLQLVGLTEDAPTLIQLIEQSPQFSRAAFFAPTTRSSNEPGERFHIEVHVNAYFRGST</sequence>
<dbReference type="InterPro" id="IPR007813">
    <property type="entry name" value="PilN"/>
</dbReference>
<dbReference type="EMBL" id="CP086136">
    <property type="protein sequence ID" value="UEM11283.1"/>
    <property type="molecule type" value="Genomic_DNA"/>
</dbReference>
<proteinExistence type="predicted"/>
<dbReference type="KEGG" id="bban:J4G43_043085"/>
<reference evidence="3 4" key="2">
    <citation type="journal article" date="2022" name="Int. J. Syst. Evol. Microbiol.">
        <title>Strains of Bradyrhizobium barranii sp. nov. associated with legumes native to Canada are symbionts of soybeans and belong to different subspecies (subsp. barranii subsp. nov. and subsp. apii subsp. nov.) and symbiovars (sv. glycinearum and sv. septentrionale).</title>
        <authorList>
            <person name="Bromfield E.S.P."/>
            <person name="Cloutier S."/>
            <person name="Wasai-Hara S."/>
            <person name="Minamisawa K."/>
        </authorList>
    </citation>
    <scope>NUCLEOTIDE SEQUENCE [LARGE SCALE GENOMIC DNA]</scope>
    <source>
        <strain evidence="3 4">144S4</strain>
    </source>
</reference>
<dbReference type="PANTHER" id="PTHR40278">
    <property type="entry name" value="DNA UTILIZATION PROTEIN HOFN"/>
    <property type="match status" value="1"/>
</dbReference>
<evidence type="ECO:0000313" key="3">
    <source>
        <dbReference type="EMBL" id="UEM11283.1"/>
    </source>
</evidence>
<name>A0A939MDA9_9BRAD</name>
<keyword evidence="1" id="KW-0472">Membrane</keyword>
<dbReference type="Proteomes" id="UP000664702">
    <property type="component" value="Chromosome"/>
</dbReference>
<dbReference type="Pfam" id="PF05137">
    <property type="entry name" value="PilN"/>
    <property type="match status" value="1"/>
</dbReference>
<accession>A0A939MDA9</accession>
<keyword evidence="1" id="KW-0812">Transmembrane</keyword>
<dbReference type="AlphaFoldDB" id="A0A939MDA9"/>